<dbReference type="RefSeq" id="WP_207450833.1">
    <property type="nucleotide sequence ID" value="NZ_CP061095.1"/>
</dbReference>
<proteinExistence type="predicted"/>
<reference evidence="2 3" key="1">
    <citation type="submission" date="2020-09" db="EMBL/GenBank/DDBJ databases">
        <title>Roseomonas.</title>
        <authorList>
            <person name="Zhu W."/>
        </authorList>
    </citation>
    <scope>NUCLEOTIDE SEQUENCE [LARGE SCALE GENOMIC DNA]</scope>
    <source>
        <strain evidence="2 3">1311</strain>
    </source>
</reference>
<dbReference type="EMBL" id="JACTNF010000040">
    <property type="protein sequence ID" value="MBO1077063.1"/>
    <property type="molecule type" value="Genomic_DNA"/>
</dbReference>
<evidence type="ECO:0000313" key="3">
    <source>
        <dbReference type="Proteomes" id="UP001518990"/>
    </source>
</evidence>
<evidence type="ECO:0000256" key="1">
    <source>
        <dbReference type="ARBA" id="ARBA00022649"/>
    </source>
</evidence>
<organism evidence="2 3">
    <name type="scientific">Roseomonas marmotae</name>
    <dbReference type="NCBI Taxonomy" id="2768161"/>
    <lineage>
        <taxon>Bacteria</taxon>
        <taxon>Pseudomonadati</taxon>
        <taxon>Pseudomonadota</taxon>
        <taxon>Alphaproteobacteria</taxon>
        <taxon>Acetobacterales</taxon>
        <taxon>Roseomonadaceae</taxon>
        <taxon>Roseomonas</taxon>
    </lineage>
</organism>
<protein>
    <submittedName>
        <fullName evidence="2">Type II toxin-antitoxin system CcdA family antitoxin</fullName>
    </submittedName>
</protein>
<keyword evidence="3" id="KW-1185">Reference proteome</keyword>
<gene>
    <name evidence="2" type="ORF">IAI60_20870</name>
</gene>
<comment type="caution">
    <text evidence="2">The sequence shown here is derived from an EMBL/GenBank/DDBJ whole genome shotgun (WGS) entry which is preliminary data.</text>
</comment>
<keyword evidence="1" id="KW-1277">Toxin-antitoxin system</keyword>
<name>A0ABS3KHW2_9PROT</name>
<dbReference type="Proteomes" id="UP001518990">
    <property type="component" value="Unassembled WGS sequence"/>
</dbReference>
<dbReference type="Pfam" id="PF07362">
    <property type="entry name" value="CcdA"/>
    <property type="match status" value="1"/>
</dbReference>
<dbReference type="InterPro" id="IPR009956">
    <property type="entry name" value="Post-segregation_anti-tox_CcdA"/>
</dbReference>
<accession>A0ABS3KHW2</accession>
<evidence type="ECO:0000313" key="2">
    <source>
        <dbReference type="EMBL" id="MBO1077063.1"/>
    </source>
</evidence>
<sequence length="81" mass="9105">MPYDANAPKRRVNMTLNVDLVDQARVLTDNLSDTVEHLLAQFVAEAGAAQREKERRIDQHIEASNLFVARHGTLADEFSTL</sequence>